<keyword evidence="3 10" id="KW-0645">Protease</keyword>
<feature type="domain" description="Sushi" evidence="15">
    <location>
        <begin position="254"/>
        <end position="316"/>
    </location>
</feature>
<dbReference type="CDD" id="cd00190">
    <property type="entry name" value="Tryp_SPc"/>
    <property type="match status" value="1"/>
</dbReference>
<dbReference type="PANTHER" id="PTHR24252:SF7">
    <property type="entry name" value="HYALIN"/>
    <property type="match status" value="1"/>
</dbReference>
<dbReference type="InterPro" id="IPR043504">
    <property type="entry name" value="Peptidase_S1_PA_chymotrypsin"/>
</dbReference>
<dbReference type="PROSITE" id="PS00135">
    <property type="entry name" value="TRYPSIN_SER"/>
    <property type="match status" value="1"/>
</dbReference>
<keyword evidence="6" id="KW-0325">Glycoprotein</keyword>
<dbReference type="Proteomes" id="UP001642483">
    <property type="component" value="Unassembled WGS sequence"/>
</dbReference>
<evidence type="ECO:0000256" key="8">
    <source>
        <dbReference type="PROSITE-ProRule" id="PRU00196"/>
    </source>
</evidence>
<dbReference type="InterPro" id="IPR018114">
    <property type="entry name" value="TRYPSIN_HIS"/>
</dbReference>
<evidence type="ECO:0000313" key="16">
    <source>
        <dbReference type="EMBL" id="CAK8692135.1"/>
    </source>
</evidence>
<dbReference type="InterPro" id="IPR001254">
    <property type="entry name" value="Trypsin_dom"/>
</dbReference>
<dbReference type="PROSITE" id="PS00022">
    <property type="entry name" value="EGF_1"/>
    <property type="match status" value="1"/>
</dbReference>
<evidence type="ECO:0000259" key="14">
    <source>
        <dbReference type="PROSITE" id="PS50287"/>
    </source>
</evidence>
<evidence type="ECO:0000256" key="10">
    <source>
        <dbReference type="RuleBase" id="RU363034"/>
    </source>
</evidence>
<evidence type="ECO:0000256" key="11">
    <source>
        <dbReference type="SAM" id="Phobius"/>
    </source>
</evidence>
<evidence type="ECO:0000259" key="12">
    <source>
        <dbReference type="PROSITE" id="PS50026"/>
    </source>
</evidence>
<dbReference type="SUPFAM" id="SSF50494">
    <property type="entry name" value="Trypsin-like serine proteases"/>
    <property type="match status" value="1"/>
</dbReference>
<evidence type="ECO:0000256" key="5">
    <source>
        <dbReference type="ARBA" id="ARBA00023157"/>
    </source>
</evidence>
<keyword evidence="17" id="KW-1185">Reference proteome</keyword>
<evidence type="ECO:0000313" key="17">
    <source>
        <dbReference type="Proteomes" id="UP001642483"/>
    </source>
</evidence>
<keyword evidence="4 10" id="KW-0720">Serine protease</keyword>
<dbReference type="SMART" id="SM00020">
    <property type="entry name" value="Tryp_SPc"/>
    <property type="match status" value="1"/>
</dbReference>
<feature type="disulfide bond" evidence="9">
    <location>
        <begin position="287"/>
        <end position="314"/>
    </location>
</feature>
<dbReference type="Gene3D" id="2.10.70.10">
    <property type="entry name" value="Complement Module, domain 1"/>
    <property type="match status" value="1"/>
</dbReference>
<evidence type="ECO:0000256" key="6">
    <source>
        <dbReference type="ARBA" id="ARBA00023180"/>
    </source>
</evidence>
<feature type="domain" description="EGF-like" evidence="12">
    <location>
        <begin position="384"/>
        <end position="423"/>
    </location>
</feature>
<dbReference type="InterPro" id="IPR036772">
    <property type="entry name" value="SRCR-like_dom_sf"/>
</dbReference>
<dbReference type="InterPro" id="IPR033116">
    <property type="entry name" value="TRYPSIN_SER"/>
</dbReference>
<dbReference type="PRINTS" id="PR00258">
    <property type="entry name" value="SPERACTRCPTR"/>
</dbReference>
<sequence>MITFLSPKPLSFRLVIFRTVAPIVLVLCFSTTFIKCDSIRKQESNDNVYKNNTHTNKGRSSGKLINIFVNGKPILPKKSTPIRVKAPKVTKAKTKPTRQSSVSNVIDFFDPLEGLTSWNIYSRSHSESDTSNALRTFLFDPFPSGNSGNGIRLAGSYLPYMGRVQVSLPEGRWGSICGVGWDVKDATVVCRQLGFQIGGVIPRPRMEFGRPIDQVAMSKVNCRGNEASLDECEAERWDGENSLPCPKELSAAGLVCGCPIDVPAQVRSRCQLYTNFPFDSLSCMYFCPPNHVLIGDRKRFCGRKQQWTGNSPQCVEITPRKPRPQCRISAGKRMPCLRQNNVGDVLSQQNSGRHRPSLAETCISYGCCYDHTIHTESSRCFLPADSPCTDNPCQNGGVCQDYFGDISLYECTCPTPYGGKNCQFKRNWNCGSPTVLPDLRPVTPLLRIVGGNTVRKGSWPWIVQLRDDDVQFCSGALIAPQWVLTAAHCLHLRDIQNGHNNNTRWTVVSGQHSREGHDYTNQVTHIAYALANNFTNIDIPRKDIALIKLSRPVTVDNYTGVVCVPSGRTENPPPRSKCWIAGWGRSTLSGLVPQYLQQGDIPILSNDACRQNDDVERDYSAIGKDMICAGYDDGGVDACKGDSGGPLMCPRKDGSWYLAGIVSWGYSCADPDTPGVYTRVSHYLNWIYGVMEDH</sequence>
<dbReference type="SMART" id="SM00181">
    <property type="entry name" value="EGF"/>
    <property type="match status" value="1"/>
</dbReference>
<evidence type="ECO:0000259" key="13">
    <source>
        <dbReference type="PROSITE" id="PS50240"/>
    </source>
</evidence>
<dbReference type="SMART" id="SM00202">
    <property type="entry name" value="SR"/>
    <property type="match status" value="1"/>
</dbReference>
<feature type="disulfide bond" evidence="7">
    <location>
        <begin position="413"/>
        <end position="422"/>
    </location>
</feature>
<evidence type="ECO:0000256" key="4">
    <source>
        <dbReference type="ARBA" id="ARBA00022825"/>
    </source>
</evidence>
<dbReference type="Pfam" id="PF00008">
    <property type="entry name" value="EGF"/>
    <property type="match status" value="1"/>
</dbReference>
<reference evidence="16 17" key="1">
    <citation type="submission" date="2024-02" db="EMBL/GenBank/DDBJ databases">
        <authorList>
            <person name="Daric V."/>
            <person name="Darras S."/>
        </authorList>
    </citation>
    <scope>NUCLEOTIDE SEQUENCE [LARGE SCALE GENOMIC DNA]</scope>
</reference>
<dbReference type="SUPFAM" id="SSF57535">
    <property type="entry name" value="Complement control module/SCR domain"/>
    <property type="match status" value="1"/>
</dbReference>
<dbReference type="Gene3D" id="3.10.250.10">
    <property type="entry name" value="SRCR-like domain"/>
    <property type="match status" value="1"/>
</dbReference>
<evidence type="ECO:0000256" key="9">
    <source>
        <dbReference type="PROSITE-ProRule" id="PRU00302"/>
    </source>
</evidence>
<dbReference type="PROSITE" id="PS00134">
    <property type="entry name" value="TRYPSIN_HIS"/>
    <property type="match status" value="1"/>
</dbReference>
<dbReference type="InterPro" id="IPR009003">
    <property type="entry name" value="Peptidase_S1_PA"/>
</dbReference>
<protein>
    <submittedName>
        <fullName evidence="16">Uncharacterized protein</fullName>
    </submittedName>
</protein>
<dbReference type="PRINTS" id="PR00722">
    <property type="entry name" value="CHYMOTRYPSIN"/>
</dbReference>
<dbReference type="SUPFAM" id="SSF57196">
    <property type="entry name" value="EGF/Laminin"/>
    <property type="match status" value="1"/>
</dbReference>
<dbReference type="InterPro" id="IPR000436">
    <property type="entry name" value="Sushi_SCR_CCP_dom"/>
</dbReference>
<keyword evidence="11" id="KW-0812">Transmembrane</keyword>
<feature type="domain" description="SRCR" evidence="14">
    <location>
        <begin position="151"/>
        <end position="257"/>
    </location>
</feature>
<keyword evidence="11" id="KW-0472">Membrane</keyword>
<evidence type="ECO:0000256" key="3">
    <source>
        <dbReference type="ARBA" id="ARBA00022670"/>
    </source>
</evidence>
<keyword evidence="2" id="KW-0964">Secreted</keyword>
<evidence type="ECO:0000256" key="2">
    <source>
        <dbReference type="ARBA" id="ARBA00022525"/>
    </source>
</evidence>
<dbReference type="EMBL" id="CAWYQH010000130">
    <property type="protein sequence ID" value="CAK8692135.1"/>
    <property type="molecule type" value="Genomic_DNA"/>
</dbReference>
<gene>
    <name evidence="16" type="ORF">CVLEPA_LOCUS24874</name>
</gene>
<comment type="subcellular location">
    <subcellularLocation>
        <location evidence="1">Secreted</location>
    </subcellularLocation>
</comment>
<comment type="caution">
    <text evidence="16">The sequence shown here is derived from an EMBL/GenBank/DDBJ whole genome shotgun (WGS) entry which is preliminary data.</text>
</comment>
<evidence type="ECO:0000256" key="1">
    <source>
        <dbReference type="ARBA" id="ARBA00004613"/>
    </source>
</evidence>
<keyword evidence="11" id="KW-1133">Transmembrane helix</keyword>
<feature type="transmembrane region" description="Helical" evidence="11">
    <location>
        <begin position="12"/>
        <end position="34"/>
    </location>
</feature>
<dbReference type="SUPFAM" id="SSF56487">
    <property type="entry name" value="SRCR-like"/>
    <property type="match status" value="1"/>
</dbReference>
<feature type="disulfide bond" evidence="8">
    <location>
        <begin position="222"/>
        <end position="232"/>
    </location>
</feature>
<dbReference type="Pfam" id="PF00530">
    <property type="entry name" value="SRCR"/>
    <property type="match status" value="1"/>
</dbReference>
<proteinExistence type="predicted"/>
<dbReference type="CDD" id="cd00033">
    <property type="entry name" value="CCP"/>
    <property type="match status" value="1"/>
</dbReference>
<dbReference type="InterPro" id="IPR001190">
    <property type="entry name" value="SRCR"/>
</dbReference>
<accession>A0ABP0GK56</accession>
<dbReference type="PROSITE" id="PS50287">
    <property type="entry name" value="SRCR_2"/>
    <property type="match status" value="1"/>
</dbReference>
<dbReference type="PROSITE" id="PS50026">
    <property type="entry name" value="EGF_3"/>
    <property type="match status" value="1"/>
</dbReference>
<dbReference type="Pfam" id="PF00089">
    <property type="entry name" value="Trypsin"/>
    <property type="match status" value="1"/>
</dbReference>
<dbReference type="Gene3D" id="2.10.25.10">
    <property type="entry name" value="Laminin"/>
    <property type="match status" value="1"/>
</dbReference>
<keyword evidence="9" id="KW-0768">Sushi</keyword>
<keyword evidence="7" id="KW-0245">EGF-like domain</keyword>
<dbReference type="Gene3D" id="2.40.10.10">
    <property type="entry name" value="Trypsin-like serine proteases"/>
    <property type="match status" value="1"/>
</dbReference>
<dbReference type="InterPro" id="IPR001314">
    <property type="entry name" value="Peptidase_S1A"/>
</dbReference>
<feature type="domain" description="Peptidase S1" evidence="13">
    <location>
        <begin position="448"/>
        <end position="692"/>
    </location>
</feature>
<dbReference type="PROSITE" id="PS50240">
    <property type="entry name" value="TRYPSIN_DOM"/>
    <property type="match status" value="1"/>
</dbReference>
<dbReference type="PROSITE" id="PS01186">
    <property type="entry name" value="EGF_2"/>
    <property type="match status" value="1"/>
</dbReference>
<dbReference type="InterPro" id="IPR035976">
    <property type="entry name" value="Sushi/SCR/CCP_sf"/>
</dbReference>
<evidence type="ECO:0000259" key="15">
    <source>
        <dbReference type="PROSITE" id="PS50923"/>
    </source>
</evidence>
<keyword evidence="5 8" id="KW-1015">Disulfide bond</keyword>
<organism evidence="16 17">
    <name type="scientific">Clavelina lepadiformis</name>
    <name type="common">Light-bulb sea squirt</name>
    <name type="synonym">Ascidia lepadiformis</name>
    <dbReference type="NCBI Taxonomy" id="159417"/>
    <lineage>
        <taxon>Eukaryota</taxon>
        <taxon>Metazoa</taxon>
        <taxon>Chordata</taxon>
        <taxon>Tunicata</taxon>
        <taxon>Ascidiacea</taxon>
        <taxon>Aplousobranchia</taxon>
        <taxon>Clavelinidae</taxon>
        <taxon>Clavelina</taxon>
    </lineage>
</organism>
<keyword evidence="10" id="KW-0378">Hydrolase</keyword>
<comment type="caution">
    <text evidence="8">Lacks conserved residue(s) required for the propagation of feature annotation.</text>
</comment>
<dbReference type="PROSITE" id="PS50923">
    <property type="entry name" value="SUSHI"/>
    <property type="match status" value="1"/>
</dbReference>
<dbReference type="CDD" id="cd00054">
    <property type="entry name" value="EGF_CA"/>
    <property type="match status" value="1"/>
</dbReference>
<dbReference type="InterPro" id="IPR000742">
    <property type="entry name" value="EGF"/>
</dbReference>
<name>A0ABP0GK56_CLALP</name>
<evidence type="ECO:0000256" key="7">
    <source>
        <dbReference type="PROSITE-ProRule" id="PRU00076"/>
    </source>
</evidence>
<dbReference type="PANTHER" id="PTHR24252">
    <property type="entry name" value="ACROSIN-RELATED"/>
    <property type="match status" value="1"/>
</dbReference>